<organism evidence="1 2">
    <name type="scientific">Ottowia flava</name>
    <dbReference type="NCBI Taxonomy" id="2675430"/>
    <lineage>
        <taxon>Bacteria</taxon>
        <taxon>Pseudomonadati</taxon>
        <taxon>Pseudomonadota</taxon>
        <taxon>Betaproteobacteria</taxon>
        <taxon>Burkholderiales</taxon>
        <taxon>Comamonadaceae</taxon>
        <taxon>Ottowia</taxon>
    </lineage>
</organism>
<name>A0ABW4KQM2_9BURK</name>
<comment type="caution">
    <text evidence="1">The sequence shown here is derived from an EMBL/GenBank/DDBJ whole genome shotgun (WGS) entry which is preliminary data.</text>
</comment>
<dbReference type="RefSeq" id="WP_147912111.1">
    <property type="nucleotide sequence ID" value="NZ_JBHUEJ010000015.1"/>
</dbReference>
<dbReference type="EMBL" id="JBHUEJ010000015">
    <property type="protein sequence ID" value="MFD1710369.1"/>
    <property type="molecule type" value="Genomic_DNA"/>
</dbReference>
<dbReference type="PANTHER" id="PTHR43737">
    <property type="entry name" value="BLL7424 PROTEIN"/>
    <property type="match status" value="1"/>
</dbReference>
<evidence type="ECO:0000313" key="2">
    <source>
        <dbReference type="Proteomes" id="UP001597304"/>
    </source>
</evidence>
<sequence length="398" mass="42546">MQRRQLLHTLGTLPLAAGAGALLAAPAASARLLIVFLRGAYDGCNLLVPTGSSFYYESRPDIAIAKPGAGGEADPLAALPLDAQWGLHPALKNSLWPMFQKRELAFVAFAGTDDTSRSHFETQDGIELGQPLDGRRNYRSGFLSRLAEVVNGAAPMAFTDQLPLSLQGRLQVPNMALRAIGKPALDARQRQLIADMYDDTPLAAPVQEGFAVRANVARQLADEMDAAGRNALTARGFGAEARRIGRLMASGYNLGFVDVGGWDTHVNQGGAQGNLATRLGDLGQGLAQLAEAMGPAWRDTTVVVLSEFGRTFRQNGNRGTDHGHGTVYWVLGGGVRGGRVVGEQVPVDAAHLFQNRDYPVLNEYRAVLGGLFARQFGLRPAQLAKVFEGVTPRDLGLV</sequence>
<evidence type="ECO:0000313" key="1">
    <source>
        <dbReference type="EMBL" id="MFD1710369.1"/>
    </source>
</evidence>
<dbReference type="InterPro" id="IPR010869">
    <property type="entry name" value="DUF1501"/>
</dbReference>
<dbReference type="Pfam" id="PF07394">
    <property type="entry name" value="DUF1501"/>
    <property type="match status" value="1"/>
</dbReference>
<gene>
    <name evidence="1" type="ORF">ACFSF0_07110</name>
</gene>
<dbReference type="PANTHER" id="PTHR43737:SF1">
    <property type="entry name" value="DUF1501 DOMAIN-CONTAINING PROTEIN"/>
    <property type="match status" value="1"/>
</dbReference>
<dbReference type="Proteomes" id="UP001597304">
    <property type="component" value="Unassembled WGS sequence"/>
</dbReference>
<keyword evidence="2" id="KW-1185">Reference proteome</keyword>
<proteinExistence type="predicted"/>
<accession>A0ABW4KQM2</accession>
<protein>
    <submittedName>
        <fullName evidence="1">DUF1501 domain-containing protein</fullName>
    </submittedName>
</protein>
<reference evidence="2" key="1">
    <citation type="journal article" date="2019" name="Int. J. Syst. Evol. Microbiol.">
        <title>The Global Catalogue of Microorganisms (GCM) 10K type strain sequencing project: providing services to taxonomists for standard genome sequencing and annotation.</title>
        <authorList>
            <consortium name="The Broad Institute Genomics Platform"/>
            <consortium name="The Broad Institute Genome Sequencing Center for Infectious Disease"/>
            <person name="Wu L."/>
            <person name="Ma J."/>
        </authorList>
    </citation>
    <scope>NUCLEOTIDE SEQUENCE [LARGE SCALE GENOMIC DNA]</scope>
    <source>
        <strain evidence="2">LMG 29247</strain>
    </source>
</reference>
<dbReference type="PROSITE" id="PS51318">
    <property type="entry name" value="TAT"/>
    <property type="match status" value="1"/>
</dbReference>
<dbReference type="InterPro" id="IPR006311">
    <property type="entry name" value="TAT_signal"/>
</dbReference>